<evidence type="ECO:0000313" key="3">
    <source>
        <dbReference type="Proteomes" id="UP000789759"/>
    </source>
</evidence>
<evidence type="ECO:0000256" key="1">
    <source>
        <dbReference type="SAM" id="MobiDB-lite"/>
    </source>
</evidence>
<evidence type="ECO:0000313" key="2">
    <source>
        <dbReference type="EMBL" id="CAG8512157.1"/>
    </source>
</evidence>
<feature type="region of interest" description="Disordered" evidence="1">
    <location>
        <begin position="21"/>
        <end position="60"/>
    </location>
</feature>
<keyword evidence="3" id="KW-1185">Reference proteome</keyword>
<sequence>RSQTGKADTIRAATFETTLQSDRLNKPNQNHLKTQETHETMPRSNMIDTPKNLHTIMLQA</sequence>
<reference evidence="2" key="1">
    <citation type="submission" date="2021-06" db="EMBL/GenBank/DDBJ databases">
        <authorList>
            <person name="Kallberg Y."/>
            <person name="Tangrot J."/>
            <person name="Rosling A."/>
        </authorList>
    </citation>
    <scope>NUCLEOTIDE SEQUENCE</scope>
    <source>
        <strain evidence="2">FL966</strain>
    </source>
</reference>
<feature type="compositionally biased region" description="Polar residues" evidence="1">
    <location>
        <begin position="21"/>
        <end position="32"/>
    </location>
</feature>
<name>A0A9N8ZZ33_9GLOM</name>
<organism evidence="2 3">
    <name type="scientific">Cetraspora pellucida</name>
    <dbReference type="NCBI Taxonomy" id="1433469"/>
    <lineage>
        <taxon>Eukaryota</taxon>
        <taxon>Fungi</taxon>
        <taxon>Fungi incertae sedis</taxon>
        <taxon>Mucoromycota</taxon>
        <taxon>Glomeromycotina</taxon>
        <taxon>Glomeromycetes</taxon>
        <taxon>Diversisporales</taxon>
        <taxon>Gigasporaceae</taxon>
        <taxon>Cetraspora</taxon>
    </lineage>
</organism>
<feature type="non-terminal residue" evidence="2">
    <location>
        <position position="1"/>
    </location>
</feature>
<accession>A0A9N8ZZ33</accession>
<dbReference type="AlphaFoldDB" id="A0A9N8ZZ33"/>
<comment type="caution">
    <text evidence="2">The sequence shown here is derived from an EMBL/GenBank/DDBJ whole genome shotgun (WGS) entry which is preliminary data.</text>
</comment>
<proteinExistence type="predicted"/>
<dbReference type="Proteomes" id="UP000789759">
    <property type="component" value="Unassembled WGS sequence"/>
</dbReference>
<gene>
    <name evidence="2" type="ORF">CPELLU_LOCUS2969</name>
</gene>
<protein>
    <submittedName>
        <fullName evidence="2">21873_t:CDS:1</fullName>
    </submittedName>
</protein>
<dbReference type="EMBL" id="CAJVQA010001375">
    <property type="protein sequence ID" value="CAG8512157.1"/>
    <property type="molecule type" value="Genomic_DNA"/>
</dbReference>